<comment type="caution">
    <text evidence="1">The sequence shown here is derived from an EMBL/GenBank/DDBJ whole genome shotgun (WGS) entry which is preliminary data.</text>
</comment>
<gene>
    <name evidence="1" type="ORF">L1987_09900</name>
</gene>
<keyword evidence="2" id="KW-1185">Reference proteome</keyword>
<accession>A0ACB9JQK5</accession>
<dbReference type="EMBL" id="CM042020">
    <property type="protein sequence ID" value="KAI3822311.1"/>
    <property type="molecule type" value="Genomic_DNA"/>
</dbReference>
<reference evidence="1 2" key="2">
    <citation type="journal article" date="2022" name="Mol. Ecol. Resour.">
        <title>The genomes of chicory, endive, great burdock and yacon provide insights into Asteraceae paleo-polyploidization history and plant inulin production.</title>
        <authorList>
            <person name="Fan W."/>
            <person name="Wang S."/>
            <person name="Wang H."/>
            <person name="Wang A."/>
            <person name="Jiang F."/>
            <person name="Liu H."/>
            <person name="Zhao H."/>
            <person name="Xu D."/>
            <person name="Zhang Y."/>
        </authorList>
    </citation>
    <scope>NUCLEOTIDE SEQUENCE [LARGE SCALE GENOMIC DNA]</scope>
    <source>
        <strain evidence="2">cv. Yunnan</strain>
        <tissue evidence="1">Leaves</tissue>
    </source>
</reference>
<evidence type="ECO:0000313" key="2">
    <source>
        <dbReference type="Proteomes" id="UP001056120"/>
    </source>
</evidence>
<protein>
    <submittedName>
        <fullName evidence="1">Uncharacterized protein</fullName>
    </submittedName>
</protein>
<organism evidence="1 2">
    <name type="scientific">Smallanthus sonchifolius</name>
    <dbReference type="NCBI Taxonomy" id="185202"/>
    <lineage>
        <taxon>Eukaryota</taxon>
        <taxon>Viridiplantae</taxon>
        <taxon>Streptophyta</taxon>
        <taxon>Embryophyta</taxon>
        <taxon>Tracheophyta</taxon>
        <taxon>Spermatophyta</taxon>
        <taxon>Magnoliopsida</taxon>
        <taxon>eudicotyledons</taxon>
        <taxon>Gunneridae</taxon>
        <taxon>Pentapetalae</taxon>
        <taxon>asterids</taxon>
        <taxon>campanulids</taxon>
        <taxon>Asterales</taxon>
        <taxon>Asteraceae</taxon>
        <taxon>Asteroideae</taxon>
        <taxon>Heliantheae alliance</taxon>
        <taxon>Millerieae</taxon>
        <taxon>Smallanthus</taxon>
    </lineage>
</organism>
<sequence>MSTPDGEVFLDEDDILEEINVVEEEAPPINPIPNQQQQYSSYPPPPQPPLDPAYPPLPSQPAPPGQMYFPSSQYPQFNNWAVMVVLTSGGG</sequence>
<dbReference type="Proteomes" id="UP001056120">
    <property type="component" value="Linkage Group LG03"/>
</dbReference>
<reference evidence="2" key="1">
    <citation type="journal article" date="2022" name="Mol. Ecol. Resour.">
        <title>The genomes of chicory, endive, great burdock and yacon provide insights into Asteraceae palaeo-polyploidization history and plant inulin production.</title>
        <authorList>
            <person name="Fan W."/>
            <person name="Wang S."/>
            <person name="Wang H."/>
            <person name="Wang A."/>
            <person name="Jiang F."/>
            <person name="Liu H."/>
            <person name="Zhao H."/>
            <person name="Xu D."/>
            <person name="Zhang Y."/>
        </authorList>
    </citation>
    <scope>NUCLEOTIDE SEQUENCE [LARGE SCALE GENOMIC DNA]</scope>
    <source>
        <strain evidence="2">cv. Yunnan</strain>
    </source>
</reference>
<name>A0ACB9JQK5_9ASTR</name>
<proteinExistence type="predicted"/>
<evidence type="ECO:0000313" key="1">
    <source>
        <dbReference type="EMBL" id="KAI3822311.1"/>
    </source>
</evidence>